<dbReference type="PANTHER" id="PTHR43404">
    <property type="entry name" value="LIPOPOLYSACCHARIDE CHOLINEPHOSPHOTRANSFERASE LICD"/>
    <property type="match status" value="1"/>
</dbReference>
<organism evidence="2 3">
    <name type="scientific">Polarella glacialis</name>
    <name type="common">Dinoflagellate</name>
    <dbReference type="NCBI Taxonomy" id="89957"/>
    <lineage>
        <taxon>Eukaryota</taxon>
        <taxon>Sar</taxon>
        <taxon>Alveolata</taxon>
        <taxon>Dinophyceae</taxon>
        <taxon>Suessiales</taxon>
        <taxon>Suessiaceae</taxon>
        <taxon>Polarella</taxon>
    </lineage>
</organism>
<feature type="non-terminal residue" evidence="2">
    <location>
        <position position="62"/>
    </location>
</feature>
<dbReference type="Proteomes" id="UP000626109">
    <property type="component" value="Unassembled WGS sequence"/>
</dbReference>
<feature type="domain" description="LicD/FKTN/FKRP nucleotidyltransferase" evidence="1">
    <location>
        <begin position="27"/>
        <end position="60"/>
    </location>
</feature>
<dbReference type="Pfam" id="PF04991">
    <property type="entry name" value="LicD"/>
    <property type="match status" value="1"/>
</dbReference>
<dbReference type="AlphaFoldDB" id="A0A813IVU4"/>
<gene>
    <name evidence="2" type="ORF">PGLA2088_LOCUS12842</name>
</gene>
<proteinExistence type="predicted"/>
<comment type="caution">
    <text evidence="2">The sequence shown here is derived from an EMBL/GenBank/DDBJ whole genome shotgun (WGS) entry which is preliminary data.</text>
</comment>
<evidence type="ECO:0000259" key="1">
    <source>
        <dbReference type="Pfam" id="PF04991"/>
    </source>
</evidence>
<dbReference type="InterPro" id="IPR007074">
    <property type="entry name" value="LicD/FKTN/FKRP_NTP_transf"/>
</dbReference>
<feature type="non-terminal residue" evidence="2">
    <location>
        <position position="1"/>
    </location>
</feature>
<evidence type="ECO:0000313" key="3">
    <source>
        <dbReference type="Proteomes" id="UP000626109"/>
    </source>
</evidence>
<dbReference type="InterPro" id="IPR052942">
    <property type="entry name" value="LPS_cholinephosphotransferase"/>
</dbReference>
<protein>
    <recommendedName>
        <fullName evidence="1">LicD/FKTN/FKRP nucleotidyltransferase domain-containing protein</fullName>
    </recommendedName>
</protein>
<accession>A0A813IVU4</accession>
<evidence type="ECO:0000313" key="2">
    <source>
        <dbReference type="EMBL" id="CAE8657491.1"/>
    </source>
</evidence>
<name>A0A813IVU4_POLGL</name>
<sequence length="62" mass="6862">AIRRALPPPSLQQRLLAMLQAIDERLEKAGVTYWVTGGTLLGAIRHGGFIPHDDDLDIELLE</sequence>
<dbReference type="GO" id="GO:0009100">
    <property type="term" value="P:glycoprotein metabolic process"/>
    <property type="evidence" value="ECO:0007669"/>
    <property type="project" value="UniProtKB-ARBA"/>
</dbReference>
<reference evidence="2" key="1">
    <citation type="submission" date="2021-02" db="EMBL/GenBank/DDBJ databases">
        <authorList>
            <person name="Dougan E. K."/>
            <person name="Rhodes N."/>
            <person name="Thang M."/>
            <person name="Chan C."/>
        </authorList>
    </citation>
    <scope>NUCLEOTIDE SEQUENCE</scope>
</reference>
<dbReference type="PANTHER" id="PTHR43404:SF2">
    <property type="entry name" value="LIPOPOLYSACCHARIDE CHOLINEPHOSPHOTRANSFERASE LICD"/>
    <property type="match status" value="1"/>
</dbReference>
<dbReference type="EMBL" id="CAJNNW010015252">
    <property type="protein sequence ID" value="CAE8657491.1"/>
    <property type="molecule type" value="Genomic_DNA"/>
</dbReference>